<sequence>MTTHPCVADAARRETAILDWGRLDWLITGAAMPGAEMTFGLVTIKPGERNPLHSHPNCEEVLYVVSGRCEHRLGDEVLALEPGSAIRIPRGVPHWARCVG</sequence>
<keyword evidence="1" id="KW-0479">Metal-binding</keyword>
<dbReference type="InterPro" id="IPR013096">
    <property type="entry name" value="Cupin_2"/>
</dbReference>
<dbReference type="InterPro" id="IPR011051">
    <property type="entry name" value="RmlC_Cupin_sf"/>
</dbReference>
<organism evidence="3 4">
    <name type="scientific">Inquilinus limosus</name>
    <dbReference type="NCBI Taxonomy" id="171674"/>
    <lineage>
        <taxon>Bacteria</taxon>
        <taxon>Pseudomonadati</taxon>
        <taxon>Pseudomonadota</taxon>
        <taxon>Alphaproteobacteria</taxon>
        <taxon>Rhodospirillales</taxon>
        <taxon>Rhodospirillaceae</taxon>
        <taxon>Inquilinus</taxon>
    </lineage>
</organism>
<evidence type="ECO:0000259" key="2">
    <source>
        <dbReference type="Pfam" id="PF07883"/>
    </source>
</evidence>
<protein>
    <submittedName>
        <fullName evidence="3">Cupin domain-containing protein</fullName>
    </submittedName>
</protein>
<dbReference type="InterPro" id="IPR014710">
    <property type="entry name" value="RmlC-like_jellyroll"/>
</dbReference>
<evidence type="ECO:0000313" key="4">
    <source>
        <dbReference type="Proteomes" id="UP000700706"/>
    </source>
</evidence>
<accession>A0A952KGB4</accession>
<dbReference type="EMBL" id="JAEKLZ010000426">
    <property type="protein sequence ID" value="MBW8728572.1"/>
    <property type="molecule type" value="Genomic_DNA"/>
</dbReference>
<dbReference type="GO" id="GO:0046872">
    <property type="term" value="F:metal ion binding"/>
    <property type="evidence" value="ECO:0007669"/>
    <property type="project" value="UniProtKB-KW"/>
</dbReference>
<dbReference type="AlphaFoldDB" id="A0A952KGB4"/>
<dbReference type="Pfam" id="PF07883">
    <property type="entry name" value="Cupin_2"/>
    <property type="match status" value="1"/>
</dbReference>
<name>A0A952KGB4_9PROT</name>
<feature type="non-terminal residue" evidence="3">
    <location>
        <position position="100"/>
    </location>
</feature>
<evidence type="ECO:0000313" key="3">
    <source>
        <dbReference type="EMBL" id="MBW8728572.1"/>
    </source>
</evidence>
<feature type="domain" description="Cupin type-2" evidence="2">
    <location>
        <begin position="41"/>
        <end position="100"/>
    </location>
</feature>
<comment type="caution">
    <text evidence="3">The sequence shown here is derived from an EMBL/GenBank/DDBJ whole genome shotgun (WGS) entry which is preliminary data.</text>
</comment>
<dbReference type="Gene3D" id="2.60.120.10">
    <property type="entry name" value="Jelly Rolls"/>
    <property type="match status" value="1"/>
</dbReference>
<dbReference type="SUPFAM" id="SSF51182">
    <property type="entry name" value="RmlC-like cupins"/>
    <property type="match status" value="1"/>
</dbReference>
<dbReference type="Proteomes" id="UP000700706">
    <property type="component" value="Unassembled WGS sequence"/>
</dbReference>
<dbReference type="InterPro" id="IPR051610">
    <property type="entry name" value="GPI/OXD"/>
</dbReference>
<reference evidence="3" key="1">
    <citation type="submission" date="2020-06" db="EMBL/GenBank/DDBJ databases">
        <title>Stable isotope informed genome-resolved metagenomics uncovers potential trophic interactions in rhizosphere soil.</title>
        <authorList>
            <person name="Starr E.P."/>
            <person name="Shi S."/>
            <person name="Blazewicz S.J."/>
            <person name="Koch B.J."/>
            <person name="Probst A.J."/>
            <person name="Hungate B.A."/>
            <person name="Pett-Ridge J."/>
            <person name="Firestone M.K."/>
            <person name="Banfield J.F."/>
        </authorList>
    </citation>
    <scope>NUCLEOTIDE SEQUENCE</scope>
    <source>
        <strain evidence="3">YM_69_17</strain>
    </source>
</reference>
<dbReference type="PANTHER" id="PTHR35848:SF6">
    <property type="entry name" value="CUPIN TYPE-2 DOMAIN-CONTAINING PROTEIN"/>
    <property type="match status" value="1"/>
</dbReference>
<proteinExistence type="predicted"/>
<dbReference type="PANTHER" id="PTHR35848">
    <property type="entry name" value="OXALATE-BINDING PROTEIN"/>
    <property type="match status" value="1"/>
</dbReference>
<evidence type="ECO:0000256" key="1">
    <source>
        <dbReference type="ARBA" id="ARBA00022723"/>
    </source>
</evidence>
<gene>
    <name evidence="3" type="ORF">JF625_25935</name>
</gene>